<name>A0AAE4Z9U1_9BACT</name>
<sequence length="183" mass="18896">MWKRLIGTRRDPALTVARVALGIAILPHGAQKLLGWFGGYGVAGTVEYFSQALGIPAPLTLLVIFVEFFGALALIGGLLGRVAALGTGAVMVGAALMVHLPNGFFMNWSGGQGGEGFEYHILALGLSLAVMIGGSGALSVDRLLGRRGPGKQAEPVPDEGRPAEAGRRGTGQRPRREPAGATA</sequence>
<protein>
    <submittedName>
        <fullName evidence="9">DoxX family protein</fullName>
    </submittedName>
</protein>
<evidence type="ECO:0000256" key="4">
    <source>
        <dbReference type="ARBA" id="ARBA00022692"/>
    </source>
</evidence>
<evidence type="ECO:0000256" key="8">
    <source>
        <dbReference type="SAM" id="Phobius"/>
    </source>
</evidence>
<evidence type="ECO:0000313" key="10">
    <source>
        <dbReference type="Proteomes" id="UP000702544"/>
    </source>
</evidence>
<evidence type="ECO:0000313" key="9">
    <source>
        <dbReference type="EMBL" id="NIR74156.1"/>
    </source>
</evidence>
<feature type="transmembrane region" description="Helical" evidence="8">
    <location>
        <begin position="55"/>
        <end position="75"/>
    </location>
</feature>
<reference evidence="9 10" key="1">
    <citation type="submission" date="2020-01" db="EMBL/GenBank/DDBJ databases">
        <title>Genomes assembled from Gulf of Kutch pelagic sediment metagenomes.</title>
        <authorList>
            <person name="Chandrashekar M."/>
            <person name="Mahajan M.S."/>
            <person name="Dave K.J."/>
            <person name="Vatsa P."/>
            <person name="Nathani N.M."/>
        </authorList>
    </citation>
    <scope>NUCLEOTIDE SEQUENCE [LARGE SCALE GENOMIC DNA]</scope>
    <source>
        <strain evidence="9">KS3-K002</strain>
    </source>
</reference>
<evidence type="ECO:0000256" key="3">
    <source>
        <dbReference type="ARBA" id="ARBA00022475"/>
    </source>
</evidence>
<proteinExistence type="inferred from homology"/>
<dbReference type="Pfam" id="PF07681">
    <property type="entry name" value="DoxX"/>
    <property type="match status" value="1"/>
</dbReference>
<comment type="caution">
    <text evidence="9">The sequence shown here is derived from an EMBL/GenBank/DDBJ whole genome shotgun (WGS) entry which is preliminary data.</text>
</comment>
<evidence type="ECO:0000256" key="1">
    <source>
        <dbReference type="ARBA" id="ARBA00004651"/>
    </source>
</evidence>
<keyword evidence="6 8" id="KW-0472">Membrane</keyword>
<dbReference type="InterPro" id="IPR051907">
    <property type="entry name" value="DoxX-like_oxidoreductase"/>
</dbReference>
<dbReference type="AlphaFoldDB" id="A0AAE4Z9U1"/>
<feature type="compositionally biased region" description="Basic and acidic residues" evidence="7">
    <location>
        <begin position="174"/>
        <end position="183"/>
    </location>
</feature>
<evidence type="ECO:0000256" key="2">
    <source>
        <dbReference type="ARBA" id="ARBA00006679"/>
    </source>
</evidence>
<dbReference type="EMBL" id="JAACAK010000026">
    <property type="protein sequence ID" value="NIR74156.1"/>
    <property type="molecule type" value="Genomic_DNA"/>
</dbReference>
<evidence type="ECO:0000256" key="7">
    <source>
        <dbReference type="SAM" id="MobiDB-lite"/>
    </source>
</evidence>
<evidence type="ECO:0000256" key="5">
    <source>
        <dbReference type="ARBA" id="ARBA00022989"/>
    </source>
</evidence>
<feature type="transmembrane region" description="Helical" evidence="8">
    <location>
        <begin position="82"/>
        <end position="100"/>
    </location>
</feature>
<dbReference type="PANTHER" id="PTHR33452">
    <property type="entry name" value="OXIDOREDUCTASE CATD-RELATED"/>
    <property type="match status" value="1"/>
</dbReference>
<dbReference type="PANTHER" id="PTHR33452:SF1">
    <property type="entry name" value="INNER MEMBRANE PROTEIN YPHA-RELATED"/>
    <property type="match status" value="1"/>
</dbReference>
<dbReference type="GO" id="GO:0005886">
    <property type="term" value="C:plasma membrane"/>
    <property type="evidence" value="ECO:0007669"/>
    <property type="project" value="UniProtKB-SubCell"/>
</dbReference>
<feature type="region of interest" description="Disordered" evidence="7">
    <location>
        <begin position="146"/>
        <end position="183"/>
    </location>
</feature>
<comment type="similarity">
    <text evidence="2">Belongs to the DoxX family.</text>
</comment>
<keyword evidence="3" id="KW-1003">Cell membrane</keyword>
<feature type="compositionally biased region" description="Basic and acidic residues" evidence="7">
    <location>
        <begin position="158"/>
        <end position="167"/>
    </location>
</feature>
<comment type="subcellular location">
    <subcellularLocation>
        <location evidence="1">Cell membrane</location>
        <topology evidence="1">Multi-pass membrane protein</topology>
    </subcellularLocation>
</comment>
<feature type="transmembrane region" description="Helical" evidence="8">
    <location>
        <begin position="120"/>
        <end position="140"/>
    </location>
</feature>
<organism evidence="9 10">
    <name type="scientific">Candidatus Kutchimonas denitrificans</name>
    <dbReference type="NCBI Taxonomy" id="3056748"/>
    <lineage>
        <taxon>Bacteria</taxon>
        <taxon>Pseudomonadati</taxon>
        <taxon>Gemmatimonadota</taxon>
        <taxon>Gemmatimonadia</taxon>
        <taxon>Candidatus Palauibacterales</taxon>
        <taxon>Candidatus Palauibacteraceae</taxon>
        <taxon>Candidatus Kutchimonas</taxon>
    </lineage>
</organism>
<evidence type="ECO:0000256" key="6">
    <source>
        <dbReference type="ARBA" id="ARBA00023136"/>
    </source>
</evidence>
<dbReference type="Proteomes" id="UP000702544">
    <property type="component" value="Unassembled WGS sequence"/>
</dbReference>
<dbReference type="InterPro" id="IPR032808">
    <property type="entry name" value="DoxX"/>
</dbReference>
<gene>
    <name evidence="9" type="ORF">GWO12_03450</name>
</gene>
<keyword evidence="5 8" id="KW-1133">Transmembrane helix</keyword>
<keyword evidence="4 8" id="KW-0812">Transmembrane</keyword>
<accession>A0AAE4Z9U1</accession>